<gene>
    <name evidence="2" type="ORF">g.18458</name>
</gene>
<feature type="compositionally biased region" description="Basic residues" evidence="1">
    <location>
        <begin position="53"/>
        <end position="68"/>
    </location>
</feature>
<sequence>MGGKDDRHPANVESTNNPCTAVKPAEGADKGTGNVTRSPHAGGEVEDGGAAARNKRKFQQLKEKRKRLSASQQPRLAKHPKPATLDLKPQTDFRLDLHHRRW</sequence>
<feature type="compositionally biased region" description="Basic and acidic residues" evidence="1">
    <location>
        <begin position="1"/>
        <end position="10"/>
    </location>
</feature>
<organism evidence="2">
    <name type="scientific">Schizaphis graminum</name>
    <name type="common">Green bug aphid</name>
    <dbReference type="NCBI Taxonomy" id="13262"/>
    <lineage>
        <taxon>Eukaryota</taxon>
        <taxon>Metazoa</taxon>
        <taxon>Ecdysozoa</taxon>
        <taxon>Arthropoda</taxon>
        <taxon>Hexapoda</taxon>
        <taxon>Insecta</taxon>
        <taxon>Pterygota</taxon>
        <taxon>Neoptera</taxon>
        <taxon>Paraneoptera</taxon>
        <taxon>Hemiptera</taxon>
        <taxon>Sternorrhyncha</taxon>
        <taxon>Aphidomorpha</taxon>
        <taxon>Aphidoidea</taxon>
        <taxon>Aphididae</taxon>
        <taxon>Aphidini</taxon>
        <taxon>Schizaphis</taxon>
    </lineage>
</organism>
<protein>
    <submittedName>
        <fullName evidence="2">Uncharacterized protein</fullName>
    </submittedName>
</protein>
<name>A0A2S2PUR8_SCHGA</name>
<reference evidence="2" key="1">
    <citation type="submission" date="2018-04" db="EMBL/GenBank/DDBJ databases">
        <title>Transcriptome of Schizaphis graminum biotype I.</title>
        <authorList>
            <person name="Scully E.D."/>
            <person name="Geib S.M."/>
            <person name="Palmer N.A."/>
            <person name="Koch K."/>
            <person name="Bradshaw J."/>
            <person name="Heng-Moss T."/>
            <person name="Sarath G."/>
        </authorList>
    </citation>
    <scope>NUCLEOTIDE SEQUENCE</scope>
</reference>
<evidence type="ECO:0000256" key="1">
    <source>
        <dbReference type="SAM" id="MobiDB-lite"/>
    </source>
</evidence>
<accession>A0A2S2PUR8</accession>
<evidence type="ECO:0000313" key="2">
    <source>
        <dbReference type="EMBL" id="MBY33078.1"/>
    </source>
</evidence>
<dbReference type="EMBL" id="GGMR01020459">
    <property type="protein sequence ID" value="MBY33078.1"/>
    <property type="molecule type" value="Transcribed_RNA"/>
</dbReference>
<feature type="region of interest" description="Disordered" evidence="1">
    <location>
        <begin position="1"/>
        <end position="102"/>
    </location>
</feature>
<dbReference type="AlphaFoldDB" id="A0A2S2PUR8"/>
<proteinExistence type="predicted"/>